<evidence type="ECO:0000256" key="1">
    <source>
        <dbReference type="ARBA" id="ARBA00004141"/>
    </source>
</evidence>
<dbReference type="GeneID" id="136816782"/>
<feature type="transmembrane region" description="Helical" evidence="8">
    <location>
        <begin position="432"/>
        <end position="450"/>
    </location>
</feature>
<keyword evidence="2" id="KW-0808">Transferase</keyword>
<evidence type="ECO:0000256" key="8">
    <source>
        <dbReference type="SAM" id="Phobius"/>
    </source>
</evidence>
<feature type="region of interest" description="Disordered" evidence="7">
    <location>
        <begin position="459"/>
        <end position="485"/>
    </location>
</feature>
<keyword evidence="5 8" id="KW-0472">Membrane</keyword>
<keyword evidence="6" id="KW-0012">Acyltransferase</keyword>
<feature type="transmembrane region" description="Helical" evidence="8">
    <location>
        <begin position="55"/>
        <end position="74"/>
    </location>
</feature>
<dbReference type="RefSeq" id="XP_066929203.1">
    <property type="nucleotide sequence ID" value="XM_067073102.1"/>
</dbReference>
<feature type="transmembrane region" description="Helical" evidence="8">
    <location>
        <begin position="94"/>
        <end position="112"/>
    </location>
</feature>
<dbReference type="Proteomes" id="UP000594262">
    <property type="component" value="Unplaced"/>
</dbReference>
<dbReference type="AlphaFoldDB" id="A0A7M5VCK8"/>
<feature type="transmembrane region" description="Helical" evidence="8">
    <location>
        <begin position="354"/>
        <end position="376"/>
    </location>
</feature>
<evidence type="ECO:0000256" key="2">
    <source>
        <dbReference type="ARBA" id="ARBA00022679"/>
    </source>
</evidence>
<protein>
    <submittedName>
        <fullName evidence="9">Uncharacterized protein</fullName>
    </submittedName>
</protein>
<dbReference type="GO" id="GO:0016020">
    <property type="term" value="C:membrane"/>
    <property type="evidence" value="ECO:0007669"/>
    <property type="project" value="UniProtKB-SubCell"/>
</dbReference>
<name>A0A7M5VCK8_9CNID</name>
<dbReference type="GO" id="GO:0016746">
    <property type="term" value="F:acyltransferase activity"/>
    <property type="evidence" value="ECO:0007669"/>
    <property type="project" value="UniProtKB-KW"/>
</dbReference>
<evidence type="ECO:0000256" key="5">
    <source>
        <dbReference type="ARBA" id="ARBA00023136"/>
    </source>
</evidence>
<feature type="transmembrane region" description="Helical" evidence="8">
    <location>
        <begin position="23"/>
        <end position="43"/>
    </location>
</feature>
<dbReference type="OrthoDB" id="286734at2759"/>
<feature type="transmembrane region" description="Helical" evidence="8">
    <location>
        <begin position="222"/>
        <end position="239"/>
    </location>
</feature>
<evidence type="ECO:0000313" key="10">
    <source>
        <dbReference type="Proteomes" id="UP000594262"/>
    </source>
</evidence>
<evidence type="ECO:0000256" key="6">
    <source>
        <dbReference type="ARBA" id="ARBA00023315"/>
    </source>
</evidence>
<reference evidence="9" key="1">
    <citation type="submission" date="2021-01" db="UniProtKB">
        <authorList>
            <consortium name="EnsemblMetazoa"/>
        </authorList>
    </citation>
    <scope>IDENTIFICATION</scope>
</reference>
<keyword evidence="4 8" id="KW-1133">Transmembrane helix</keyword>
<dbReference type="RefSeq" id="XP_066929204.1">
    <property type="nucleotide sequence ID" value="XM_067073103.1"/>
</dbReference>
<dbReference type="InterPro" id="IPR049941">
    <property type="entry name" value="LPLAT_7/PORCN-like"/>
</dbReference>
<dbReference type="GO" id="GO:0030258">
    <property type="term" value="P:lipid modification"/>
    <property type="evidence" value="ECO:0007669"/>
    <property type="project" value="TreeGrafter"/>
</dbReference>
<evidence type="ECO:0000256" key="4">
    <source>
        <dbReference type="ARBA" id="ARBA00022989"/>
    </source>
</evidence>
<dbReference type="InterPro" id="IPR004299">
    <property type="entry name" value="MBOAT_fam"/>
</dbReference>
<keyword evidence="3 8" id="KW-0812">Transmembrane</keyword>
<dbReference type="PANTHER" id="PTHR13906:SF4">
    <property type="entry name" value="LYSOPHOSPHOLIPID ACYLTRANSFERASE 6"/>
    <property type="match status" value="1"/>
</dbReference>
<dbReference type="Pfam" id="PF03062">
    <property type="entry name" value="MBOAT"/>
    <property type="match status" value="1"/>
</dbReference>
<evidence type="ECO:0000256" key="3">
    <source>
        <dbReference type="ARBA" id="ARBA00022692"/>
    </source>
</evidence>
<keyword evidence="10" id="KW-1185">Reference proteome</keyword>
<accession>A0A7M5VCK8</accession>
<proteinExistence type="predicted"/>
<dbReference type="PANTHER" id="PTHR13906">
    <property type="entry name" value="PORCUPINE"/>
    <property type="match status" value="1"/>
</dbReference>
<evidence type="ECO:0000256" key="7">
    <source>
        <dbReference type="SAM" id="MobiDB-lite"/>
    </source>
</evidence>
<organism evidence="9 10">
    <name type="scientific">Clytia hemisphaerica</name>
    <dbReference type="NCBI Taxonomy" id="252671"/>
    <lineage>
        <taxon>Eukaryota</taxon>
        <taxon>Metazoa</taxon>
        <taxon>Cnidaria</taxon>
        <taxon>Hydrozoa</taxon>
        <taxon>Hydroidolina</taxon>
        <taxon>Leptothecata</taxon>
        <taxon>Obeliida</taxon>
        <taxon>Clytiidae</taxon>
        <taxon>Clytia</taxon>
    </lineage>
</organism>
<comment type="subcellular location">
    <subcellularLocation>
        <location evidence="1">Membrane</location>
        <topology evidence="1">Multi-pass membrane protein</topology>
    </subcellularLocation>
</comment>
<evidence type="ECO:0000313" key="9">
    <source>
        <dbReference type="EnsemblMetazoa" id="CLYHEMP011807.1"/>
    </source>
</evidence>
<feature type="compositionally biased region" description="Polar residues" evidence="7">
    <location>
        <begin position="465"/>
        <end position="485"/>
    </location>
</feature>
<sequence length="485" mass="55967">MVDHGGGLVEDLEKKTGLTADQIVPLITLFFAFWVGHIFRIWLSPQRISSQKRHFISMALGIIMLSIVFGEQAFHLLYSCLISYTLMRFVDTSVVHVWVMGSAMLYLSLIHFKRMMLQDDNYVVDISGPLMLATIKITYVGCGIHDKYHPRTTSDDARIILKKFPSPLEYLGYIFNFSSVFTGPPPEYQDYMDFIDGKQYDKYKDELKGKQPSPMLVSIQKFILGYMAIGMYGFVSSIFKPDFYKTPELYESSFWFKVMFAEIMVYHHKFKYYGAFGLGESICNASGLGFSGVDEDRNPTWDKLKTLRPLQIEYATNIRGYVDCWNLTVNVWLKKCVYSRLKVIPFLGTWVFSALWHGFYSGYYTFFIPLGFALFLTRKVRRTIRPYFLSSPSLKLFYDVITWFVTRLLLNFYAVGFATLNYAITFKFWNSASHYGTAILLLGTLLVIVFQTQQQKKDHNQNDQSPSISTNGHPHVTNGNHNGSR</sequence>
<feature type="transmembrane region" description="Helical" evidence="8">
    <location>
        <begin position="396"/>
        <end position="420"/>
    </location>
</feature>
<dbReference type="EnsemblMetazoa" id="CLYHEMT011807.1">
    <property type="protein sequence ID" value="CLYHEMP011807.1"/>
    <property type="gene ID" value="CLYHEMG011807"/>
</dbReference>